<dbReference type="InterPro" id="IPR020848">
    <property type="entry name" value="AP_endonuclease_F1_CS"/>
</dbReference>
<name>A0A166ADV4_9EURY</name>
<feature type="domain" description="Endonuclease/exonuclease/phosphatase" evidence="8">
    <location>
        <begin position="28"/>
        <end position="232"/>
    </location>
</feature>
<dbReference type="PATRIC" id="fig|55758.3.peg.1481"/>
<feature type="site" description="Interaction with DNA substrate" evidence="7">
    <location>
        <position position="244"/>
    </location>
</feature>
<dbReference type="Gene3D" id="3.60.10.10">
    <property type="entry name" value="Endonuclease/exonuclease/phosphatase"/>
    <property type="match status" value="1"/>
</dbReference>
<evidence type="ECO:0000313" key="10">
    <source>
        <dbReference type="Proteomes" id="UP000077066"/>
    </source>
</evidence>
<dbReference type="NCBIfam" id="TIGR00633">
    <property type="entry name" value="xth"/>
    <property type="match status" value="1"/>
</dbReference>
<comment type="cofactor">
    <cofactor evidence="6">
        <name>Mg(2+)</name>
        <dbReference type="ChEBI" id="CHEBI:18420"/>
    </cofactor>
    <cofactor evidence="6">
        <name>Mn(2+)</name>
        <dbReference type="ChEBI" id="CHEBI:29035"/>
    </cofactor>
    <text evidence="6">Probably binds two magnesium or manganese ions per subunit.</text>
</comment>
<feature type="binding site" evidence="6">
    <location>
        <position position="244"/>
    </location>
    <ligand>
        <name>Mg(2+)</name>
        <dbReference type="ChEBI" id="CHEBI:18420"/>
        <label>1</label>
    </ligand>
</feature>
<dbReference type="GO" id="GO:0008081">
    <property type="term" value="F:phosphoric diester hydrolase activity"/>
    <property type="evidence" value="ECO:0007669"/>
    <property type="project" value="TreeGrafter"/>
</dbReference>
<evidence type="ECO:0000256" key="4">
    <source>
        <dbReference type="ARBA" id="ARBA00022801"/>
    </source>
</evidence>
<feature type="binding site" evidence="6">
    <location>
        <position position="152"/>
    </location>
    <ligand>
        <name>Mg(2+)</name>
        <dbReference type="ChEBI" id="CHEBI:18420"/>
        <label>1</label>
    </ligand>
</feature>
<keyword evidence="10" id="KW-1185">Reference proteome</keyword>
<keyword evidence="4 9" id="KW-0378">Hydrolase</keyword>
<evidence type="ECO:0000256" key="2">
    <source>
        <dbReference type="ARBA" id="ARBA00007092"/>
    </source>
</evidence>
<evidence type="ECO:0000256" key="7">
    <source>
        <dbReference type="PIRSR" id="PIRSR604808-3"/>
    </source>
</evidence>
<dbReference type="EC" id="3.1.11.2" evidence="9"/>
<organism evidence="9 10">
    <name type="scientific">Methanobrevibacter filiformis</name>
    <dbReference type="NCBI Taxonomy" id="55758"/>
    <lineage>
        <taxon>Archaea</taxon>
        <taxon>Methanobacteriati</taxon>
        <taxon>Methanobacteriota</taxon>
        <taxon>Methanomada group</taxon>
        <taxon>Methanobacteria</taxon>
        <taxon>Methanobacteriales</taxon>
        <taxon>Methanobacteriaceae</taxon>
        <taxon>Methanobrevibacter</taxon>
    </lineage>
</organism>
<keyword evidence="6" id="KW-0464">Manganese</keyword>
<dbReference type="InterPro" id="IPR004808">
    <property type="entry name" value="AP_endonuc_1"/>
</dbReference>
<evidence type="ECO:0000256" key="5">
    <source>
        <dbReference type="ARBA" id="ARBA00022842"/>
    </source>
</evidence>
<evidence type="ECO:0000256" key="1">
    <source>
        <dbReference type="ARBA" id="ARBA00001936"/>
    </source>
</evidence>
<protein>
    <submittedName>
        <fullName evidence="9">Exodeoxyribonuclease</fullName>
        <ecNumber evidence="9">3.1.11.2</ecNumber>
    </submittedName>
</protein>
<comment type="cofactor">
    <cofactor evidence="1">
        <name>Mn(2+)</name>
        <dbReference type="ChEBI" id="CHEBI:29035"/>
    </cofactor>
</comment>
<dbReference type="GO" id="GO:0008311">
    <property type="term" value="F:double-stranded DNA 3'-5' DNA exonuclease activity"/>
    <property type="evidence" value="ECO:0007669"/>
    <property type="project" value="UniProtKB-EC"/>
</dbReference>
<sequence>MSKLHIISWTLNGIRTRFKNKEMEPIFTEDPDIILVQETKATYEQVHKSKIENIPEYYFYSSKNKDSRNGGIATYTKLKPRCVTKYFQKPNDSFKEKILNFKFDDFRLIHIYGPNSGTSKKDFENKKLFFESLNSYLKKIAGEQIIIAGNFNTPHLTEDISELELNKTKNFDKESEFISKILELGFKDTFRLKNADEVSYTSWKSKESKETNNGARLDYFLVSENLKESVIQSTILNKIEGSKHVPISLIIEI</sequence>
<accession>A0A166ADV4</accession>
<dbReference type="PANTHER" id="PTHR22748">
    <property type="entry name" value="AP ENDONUCLEASE"/>
    <property type="match status" value="1"/>
</dbReference>
<dbReference type="Pfam" id="PF03372">
    <property type="entry name" value="Exo_endo_phos"/>
    <property type="match status" value="1"/>
</dbReference>
<dbReference type="AlphaFoldDB" id="A0A166ADV4"/>
<feature type="site" description="Important for catalytic activity" evidence="7">
    <location>
        <position position="218"/>
    </location>
</feature>
<reference evidence="9 10" key="1">
    <citation type="submission" date="2016-04" db="EMBL/GenBank/DDBJ databases">
        <title>Genome sequence of Methanobrevibacter filiformis DSM 11501.</title>
        <authorList>
            <person name="Poehlein A."/>
            <person name="Seedorf H."/>
            <person name="Daniel R."/>
        </authorList>
    </citation>
    <scope>NUCLEOTIDE SEQUENCE [LARGE SCALE GENOMIC DNA]</scope>
    <source>
        <strain evidence="9 10">DSM 11501</strain>
    </source>
</reference>
<gene>
    <name evidence="9" type="primary">exoA_2</name>
    <name evidence="9" type="ORF">MBFIL_12990</name>
</gene>
<proteinExistence type="inferred from homology"/>
<dbReference type="PANTHER" id="PTHR22748:SF4">
    <property type="entry name" value="DNA-(APURINIC OR APYRIMIDINIC SITE) ENDONUCLEASE 2"/>
    <property type="match status" value="1"/>
</dbReference>
<comment type="similarity">
    <text evidence="2">Belongs to the DNA repair enzymes AP/ExoA family.</text>
</comment>
<dbReference type="EMBL" id="LWMT01000240">
    <property type="protein sequence ID" value="KZX11908.1"/>
    <property type="molecule type" value="Genomic_DNA"/>
</dbReference>
<dbReference type="Proteomes" id="UP000077066">
    <property type="component" value="Unassembled WGS sequence"/>
</dbReference>
<dbReference type="STRING" id="55758.MBFIL_12990"/>
<dbReference type="PROSITE" id="PS51435">
    <property type="entry name" value="AP_NUCLEASE_F1_4"/>
    <property type="match status" value="1"/>
</dbReference>
<evidence type="ECO:0000256" key="3">
    <source>
        <dbReference type="ARBA" id="ARBA00022723"/>
    </source>
</evidence>
<dbReference type="InterPro" id="IPR020847">
    <property type="entry name" value="AP_endonuclease_F1_BS"/>
</dbReference>
<dbReference type="PROSITE" id="PS00726">
    <property type="entry name" value="AP_NUCLEASE_F1_1"/>
    <property type="match status" value="1"/>
</dbReference>
<feature type="binding site" evidence="6">
    <location>
        <position position="38"/>
    </location>
    <ligand>
        <name>Mg(2+)</name>
        <dbReference type="ChEBI" id="CHEBI:18420"/>
        <label>1</label>
    </ligand>
</feature>
<dbReference type="InterPro" id="IPR036691">
    <property type="entry name" value="Endo/exonu/phosph_ase_sf"/>
</dbReference>
<dbReference type="GO" id="GO:0006284">
    <property type="term" value="P:base-excision repair"/>
    <property type="evidence" value="ECO:0007669"/>
    <property type="project" value="TreeGrafter"/>
</dbReference>
<dbReference type="PROSITE" id="PS00728">
    <property type="entry name" value="AP_NUCLEASE_F1_3"/>
    <property type="match status" value="1"/>
</dbReference>
<keyword evidence="3 6" id="KW-0479">Metal-binding</keyword>
<evidence type="ECO:0000259" key="8">
    <source>
        <dbReference type="Pfam" id="PF03372"/>
    </source>
</evidence>
<dbReference type="InterPro" id="IPR005135">
    <property type="entry name" value="Endo/exonuclease/phosphatase"/>
</dbReference>
<dbReference type="GO" id="GO:0046872">
    <property type="term" value="F:metal ion binding"/>
    <property type="evidence" value="ECO:0007669"/>
    <property type="project" value="UniProtKB-KW"/>
</dbReference>
<evidence type="ECO:0000256" key="6">
    <source>
        <dbReference type="PIRSR" id="PIRSR604808-2"/>
    </source>
</evidence>
<dbReference type="GO" id="GO:0003677">
    <property type="term" value="F:DNA binding"/>
    <property type="evidence" value="ECO:0007669"/>
    <property type="project" value="InterPro"/>
</dbReference>
<comment type="caution">
    <text evidence="9">The sequence shown here is derived from an EMBL/GenBank/DDBJ whole genome shotgun (WGS) entry which is preliminary data.</text>
</comment>
<dbReference type="OrthoDB" id="146626at2157"/>
<dbReference type="GO" id="GO:0003906">
    <property type="term" value="F:DNA-(apurinic or apyrimidinic site) endonuclease activity"/>
    <property type="evidence" value="ECO:0007669"/>
    <property type="project" value="TreeGrafter"/>
</dbReference>
<keyword evidence="5 6" id="KW-0460">Magnesium</keyword>
<feature type="site" description="Transition state stabilizer" evidence="7">
    <location>
        <position position="152"/>
    </location>
</feature>
<dbReference type="SUPFAM" id="SSF56219">
    <property type="entry name" value="DNase I-like"/>
    <property type="match status" value="1"/>
</dbReference>
<dbReference type="RefSeq" id="WP_066972867.1">
    <property type="nucleotide sequence ID" value="NZ_LWMT01000240.1"/>
</dbReference>
<evidence type="ECO:0000313" key="9">
    <source>
        <dbReference type="EMBL" id="KZX11908.1"/>
    </source>
</evidence>